<protein>
    <submittedName>
        <fullName evidence="2">Uncharacterized protein</fullName>
    </submittedName>
</protein>
<evidence type="ECO:0000313" key="3">
    <source>
        <dbReference type="Proteomes" id="UP000326950"/>
    </source>
</evidence>
<evidence type="ECO:0000313" key="2">
    <source>
        <dbReference type="EMBL" id="KAE8167606.1"/>
    </source>
</evidence>
<keyword evidence="3" id="KW-1185">Reference proteome</keyword>
<dbReference type="EMBL" id="ML738588">
    <property type="protein sequence ID" value="KAE8167606.1"/>
    <property type="molecule type" value="Genomic_DNA"/>
</dbReference>
<feature type="region of interest" description="Disordered" evidence="1">
    <location>
        <begin position="208"/>
        <end position="233"/>
    </location>
</feature>
<feature type="compositionally biased region" description="Basic and acidic residues" evidence="1">
    <location>
        <begin position="211"/>
        <end position="233"/>
    </location>
</feature>
<accession>A0A5N6V9A4</accession>
<dbReference type="OrthoDB" id="1751210at2759"/>
<evidence type="ECO:0000256" key="1">
    <source>
        <dbReference type="SAM" id="MobiDB-lite"/>
    </source>
</evidence>
<name>A0A5N6V9A4_ASPTM</name>
<organism evidence="2 3">
    <name type="scientific">Aspergillus tamarii</name>
    <dbReference type="NCBI Taxonomy" id="41984"/>
    <lineage>
        <taxon>Eukaryota</taxon>
        <taxon>Fungi</taxon>
        <taxon>Dikarya</taxon>
        <taxon>Ascomycota</taxon>
        <taxon>Pezizomycotina</taxon>
        <taxon>Eurotiomycetes</taxon>
        <taxon>Eurotiomycetidae</taxon>
        <taxon>Eurotiales</taxon>
        <taxon>Aspergillaceae</taxon>
        <taxon>Aspergillus</taxon>
        <taxon>Aspergillus subgen. Circumdati</taxon>
    </lineage>
</organism>
<sequence>MALFSQNDLDTQTRQSLPLSIDSRSLHEMQLYQEVPEPEVLYFLPSEGGGGTLMCFRMQSVSLLLCSGVWAYIVFGTDALRSQCNITYHGFWRSKHQYALSVHVPFIVTGSDNSIDIPFWAVVHDMGTFIPHVVYVGQFCYQSEARECSAVKELSLLYPLHHSSAPNTRAILNDVTLESLDGFTVNTRTSDQAGARVETLISFRPPTYSYENHRPEKAEALMPKSKEGPSGRQ</sequence>
<proteinExistence type="predicted"/>
<reference evidence="2 3" key="1">
    <citation type="submission" date="2019-04" db="EMBL/GenBank/DDBJ databases">
        <title>Friends and foes A comparative genomics study of 23 Aspergillus species from section Flavi.</title>
        <authorList>
            <consortium name="DOE Joint Genome Institute"/>
            <person name="Kjaerbolling I."/>
            <person name="Vesth T."/>
            <person name="Frisvad J.C."/>
            <person name="Nybo J.L."/>
            <person name="Theobald S."/>
            <person name="Kildgaard S."/>
            <person name="Isbrandt T."/>
            <person name="Kuo A."/>
            <person name="Sato A."/>
            <person name="Lyhne E.K."/>
            <person name="Kogle M.E."/>
            <person name="Wiebenga A."/>
            <person name="Kun R.S."/>
            <person name="Lubbers R.J."/>
            <person name="Makela M.R."/>
            <person name="Barry K."/>
            <person name="Chovatia M."/>
            <person name="Clum A."/>
            <person name="Daum C."/>
            <person name="Haridas S."/>
            <person name="He G."/>
            <person name="LaButti K."/>
            <person name="Lipzen A."/>
            <person name="Mondo S."/>
            <person name="Riley R."/>
            <person name="Salamov A."/>
            <person name="Simmons B.A."/>
            <person name="Magnuson J.K."/>
            <person name="Henrissat B."/>
            <person name="Mortensen U.H."/>
            <person name="Larsen T.O."/>
            <person name="Devries R.P."/>
            <person name="Grigoriev I.V."/>
            <person name="Machida M."/>
            <person name="Baker S.E."/>
            <person name="Andersen M.R."/>
        </authorList>
    </citation>
    <scope>NUCLEOTIDE SEQUENCE [LARGE SCALE GENOMIC DNA]</scope>
    <source>
        <strain evidence="2 3">CBS 117626</strain>
    </source>
</reference>
<gene>
    <name evidence="2" type="ORF">BDV40DRAFT_295230</name>
</gene>
<dbReference type="Proteomes" id="UP000326950">
    <property type="component" value="Unassembled WGS sequence"/>
</dbReference>
<dbReference type="AlphaFoldDB" id="A0A5N6V9A4"/>